<gene>
    <name evidence="3" type="ORF">GRF29_96g1390896</name>
</gene>
<accession>A0AAN6RH86</accession>
<evidence type="ECO:0000313" key="4">
    <source>
        <dbReference type="Proteomes" id="UP001280581"/>
    </source>
</evidence>
<dbReference type="EMBL" id="WVTA01000008">
    <property type="protein sequence ID" value="KAK3208099.1"/>
    <property type="molecule type" value="Genomic_DNA"/>
</dbReference>
<evidence type="ECO:0000313" key="3">
    <source>
        <dbReference type="EMBL" id="KAK3208099.1"/>
    </source>
</evidence>
<evidence type="ECO:0000256" key="1">
    <source>
        <dbReference type="SAM" id="MobiDB-lite"/>
    </source>
</evidence>
<feature type="region of interest" description="Disordered" evidence="1">
    <location>
        <begin position="429"/>
        <end position="463"/>
    </location>
</feature>
<sequence length="671" mass="72623">MRVSYLDTFVCLLFMNLTIDVVSGFKFRVPGFSPRYIDPGNEIGSLYIINSCKSHMKARSVGAYSQNSSRDAFEFLIPAGNTYYEAFRETIPVSKAEAEEMVNTHKPLIDSASGKMKGQGISFMVTTPNNTDWGHSITQLEYSLIQNPENSDAFRRLWYDVSLLNCAEPETTVSDGDASLNRKLNQEKVDECPGYQNGIAMWTSDPESCRPIYCDGVQYCESIYNYDKTRTDEASLQCTEEYRGNLFVELCAGNGNGTSYQVYENWRKAGNITDVIIPNPPSTNTSALSGTGARFFNTTAFRTGLRFSPPNASYTGISHPTTSGASFAKVFPYASETLSAKTTSTTACPTCPSSVEGDHGGEFGATWVDYYGVDYARDSTICASPLTSQTLSSTAPPTTISTTIKSTTTITSTKTSPLTTSALLANTITTSHPSTNPAATSSPPPNKSSTPPTPRIENLTTPDDGWQYGNVIIHNWCNETFYVQSVGAHYLGGPRNGATSGWGTPEDTTYHSIPSGTSFTEPFRSSGGCAYNGLPPYCPLEDKLAGQAISLKISRSDSPADTNITQMEYALYRNPATGDAFKRLYYDVSLLDCANPKVMDLTGQGFVGGGEITDFNATAGMHAQKLALCPGYEGGVSVTFSGDENGEGYGQLYFGRYAFSVGCGCEQLRSD</sequence>
<feature type="signal peptide" evidence="2">
    <location>
        <begin position="1"/>
        <end position="24"/>
    </location>
</feature>
<comment type="caution">
    <text evidence="3">The sequence shown here is derived from an EMBL/GenBank/DDBJ whole genome shotgun (WGS) entry which is preliminary data.</text>
</comment>
<feature type="chain" id="PRO_5042894928" evidence="2">
    <location>
        <begin position="25"/>
        <end position="671"/>
    </location>
</feature>
<dbReference type="Proteomes" id="UP001280581">
    <property type="component" value="Unassembled WGS sequence"/>
</dbReference>
<keyword evidence="2" id="KW-0732">Signal</keyword>
<organism evidence="3 4">
    <name type="scientific">Pseudopithomyces chartarum</name>
    <dbReference type="NCBI Taxonomy" id="1892770"/>
    <lineage>
        <taxon>Eukaryota</taxon>
        <taxon>Fungi</taxon>
        <taxon>Dikarya</taxon>
        <taxon>Ascomycota</taxon>
        <taxon>Pezizomycotina</taxon>
        <taxon>Dothideomycetes</taxon>
        <taxon>Pleosporomycetidae</taxon>
        <taxon>Pleosporales</taxon>
        <taxon>Massarineae</taxon>
        <taxon>Didymosphaeriaceae</taxon>
        <taxon>Pseudopithomyces</taxon>
    </lineage>
</organism>
<dbReference type="AlphaFoldDB" id="A0AAN6RH86"/>
<reference evidence="3 4" key="1">
    <citation type="submission" date="2021-02" db="EMBL/GenBank/DDBJ databases">
        <title>Genome assembly of Pseudopithomyces chartarum.</title>
        <authorList>
            <person name="Jauregui R."/>
            <person name="Singh J."/>
            <person name="Voisey C."/>
        </authorList>
    </citation>
    <scope>NUCLEOTIDE SEQUENCE [LARGE SCALE GENOMIC DNA]</scope>
    <source>
        <strain evidence="3 4">AGR01</strain>
    </source>
</reference>
<feature type="compositionally biased region" description="Pro residues" evidence="1">
    <location>
        <begin position="442"/>
        <end position="454"/>
    </location>
</feature>
<protein>
    <submittedName>
        <fullName evidence="3">Uncharacterized protein</fullName>
    </submittedName>
</protein>
<keyword evidence="4" id="KW-1185">Reference proteome</keyword>
<proteinExistence type="predicted"/>
<feature type="compositionally biased region" description="Low complexity" evidence="1">
    <location>
        <begin position="429"/>
        <end position="441"/>
    </location>
</feature>
<name>A0AAN6RH86_9PLEO</name>
<evidence type="ECO:0000256" key="2">
    <source>
        <dbReference type="SAM" id="SignalP"/>
    </source>
</evidence>